<dbReference type="GO" id="GO:0016020">
    <property type="term" value="C:membrane"/>
    <property type="evidence" value="ECO:0007669"/>
    <property type="project" value="TreeGrafter"/>
</dbReference>
<dbReference type="CDD" id="cd07987">
    <property type="entry name" value="LPLAT_MGAT-like"/>
    <property type="match status" value="1"/>
</dbReference>
<gene>
    <name evidence="2" type="ORF">DI536_10715</name>
</gene>
<evidence type="ECO:0000259" key="1">
    <source>
        <dbReference type="SMART" id="SM00563"/>
    </source>
</evidence>
<dbReference type="GO" id="GO:0016746">
    <property type="term" value="F:acyltransferase activity"/>
    <property type="evidence" value="ECO:0007669"/>
    <property type="project" value="UniProtKB-KW"/>
</dbReference>
<feature type="domain" description="Phospholipid/glycerol acyltransferase" evidence="1">
    <location>
        <begin position="64"/>
        <end position="182"/>
    </location>
</feature>
<keyword evidence="2" id="KW-0012">Acyltransferase</keyword>
<name>A0A2W5TL43_9BACT</name>
<dbReference type="Pfam" id="PF01553">
    <property type="entry name" value="Acyltransferase"/>
    <property type="match status" value="1"/>
</dbReference>
<dbReference type="PANTHER" id="PTHR22753">
    <property type="entry name" value="TRANSMEMBRANE PROTEIN 68"/>
    <property type="match status" value="1"/>
</dbReference>
<dbReference type="SMART" id="SM00563">
    <property type="entry name" value="PlsC"/>
    <property type="match status" value="1"/>
</dbReference>
<protein>
    <submittedName>
        <fullName evidence="2">Acyltransferase</fullName>
    </submittedName>
</protein>
<evidence type="ECO:0000313" key="2">
    <source>
        <dbReference type="EMBL" id="PZR14517.1"/>
    </source>
</evidence>
<proteinExistence type="predicted"/>
<keyword evidence="2" id="KW-0808">Transferase</keyword>
<dbReference type="SUPFAM" id="SSF69593">
    <property type="entry name" value="Glycerol-3-phosphate (1)-acyltransferase"/>
    <property type="match status" value="1"/>
</dbReference>
<dbReference type="Proteomes" id="UP000249061">
    <property type="component" value="Unassembled WGS sequence"/>
</dbReference>
<dbReference type="EMBL" id="QFQP01000007">
    <property type="protein sequence ID" value="PZR14517.1"/>
    <property type="molecule type" value="Genomic_DNA"/>
</dbReference>
<sequence length="269" mass="29425">MARDEAVSDLVERLELPFNQFGVDPYGISKKHLAVAFSALGFFYRRYFRVKAVGIENVPPRGRAMLVGNHSGGYAIDGAMVLTSMLLEMNPPRLAQGMVEKFMNQLPVSSLWSSRTGQLTGLPEHAERLLMDDRLLMVFPEGAKGTAKLFKERYSLVDFGTGFVRLALKTKTPIVPLGFVGGGDAVPTVHNSRTLGKLMGVPYVPVTPYGIAAPLPAKLVVHYGKPMFFEGTGDEEDSVVKGYVDQVKARIAELIEAARGDRRGLQGRV</sequence>
<dbReference type="PANTHER" id="PTHR22753:SF14">
    <property type="entry name" value="MONOACYLGLYCEROL_DIACYLGLYCEROL O-ACYLTRANSFERASE"/>
    <property type="match status" value="1"/>
</dbReference>
<reference evidence="2 3" key="1">
    <citation type="submission" date="2017-08" db="EMBL/GenBank/DDBJ databases">
        <title>Infants hospitalized years apart are colonized by the same room-sourced microbial strains.</title>
        <authorList>
            <person name="Brooks B."/>
            <person name="Olm M.R."/>
            <person name="Firek B.A."/>
            <person name="Baker R."/>
            <person name="Thomas B.C."/>
            <person name="Morowitz M.J."/>
            <person name="Banfield J.F."/>
        </authorList>
    </citation>
    <scope>NUCLEOTIDE SEQUENCE [LARGE SCALE GENOMIC DNA]</scope>
    <source>
        <strain evidence="2">S2_003_000_R2_14</strain>
    </source>
</reference>
<accession>A0A2W5TL43</accession>
<organism evidence="2 3">
    <name type="scientific">Archangium gephyra</name>
    <dbReference type="NCBI Taxonomy" id="48"/>
    <lineage>
        <taxon>Bacteria</taxon>
        <taxon>Pseudomonadati</taxon>
        <taxon>Myxococcota</taxon>
        <taxon>Myxococcia</taxon>
        <taxon>Myxococcales</taxon>
        <taxon>Cystobacterineae</taxon>
        <taxon>Archangiaceae</taxon>
        <taxon>Archangium</taxon>
    </lineage>
</organism>
<dbReference type="InterPro" id="IPR002123">
    <property type="entry name" value="Plipid/glycerol_acylTrfase"/>
</dbReference>
<dbReference type="AlphaFoldDB" id="A0A2W5TL43"/>
<evidence type="ECO:0000313" key="3">
    <source>
        <dbReference type="Proteomes" id="UP000249061"/>
    </source>
</evidence>
<comment type="caution">
    <text evidence="2">The sequence shown here is derived from an EMBL/GenBank/DDBJ whole genome shotgun (WGS) entry which is preliminary data.</text>
</comment>